<gene>
    <name evidence="1" type="ORF">ACFQT0_12395</name>
</gene>
<sequence length="67" mass="6989">MTLSDFSVLLLAWDDADPSVAVLGGTALPPTLPLVYQAAAQQPVVALYPNLPPAKNQPKPQKPNPAA</sequence>
<dbReference type="Proteomes" id="UP001596513">
    <property type="component" value="Unassembled WGS sequence"/>
</dbReference>
<keyword evidence="2" id="KW-1185">Reference proteome</keyword>
<protein>
    <submittedName>
        <fullName evidence="1">Uncharacterized protein</fullName>
    </submittedName>
</protein>
<evidence type="ECO:0000313" key="1">
    <source>
        <dbReference type="EMBL" id="MFC7668094.1"/>
    </source>
</evidence>
<comment type="caution">
    <text evidence="1">The sequence shown here is derived from an EMBL/GenBank/DDBJ whole genome shotgun (WGS) entry which is preliminary data.</text>
</comment>
<accession>A0ABW2U505</accession>
<dbReference type="RefSeq" id="WP_380203140.1">
    <property type="nucleotide sequence ID" value="NZ_JBHTEK010000001.1"/>
</dbReference>
<reference evidence="2" key="1">
    <citation type="journal article" date="2019" name="Int. J. Syst. Evol. Microbiol.">
        <title>The Global Catalogue of Microorganisms (GCM) 10K type strain sequencing project: providing services to taxonomists for standard genome sequencing and annotation.</title>
        <authorList>
            <consortium name="The Broad Institute Genomics Platform"/>
            <consortium name="The Broad Institute Genome Sequencing Center for Infectious Disease"/>
            <person name="Wu L."/>
            <person name="Ma J."/>
        </authorList>
    </citation>
    <scope>NUCLEOTIDE SEQUENCE [LARGE SCALE GENOMIC DNA]</scope>
    <source>
        <strain evidence="2">JCM 19635</strain>
    </source>
</reference>
<organism evidence="1 2">
    <name type="scientific">Hymenobacter humi</name>
    <dbReference type="NCBI Taxonomy" id="1411620"/>
    <lineage>
        <taxon>Bacteria</taxon>
        <taxon>Pseudomonadati</taxon>
        <taxon>Bacteroidota</taxon>
        <taxon>Cytophagia</taxon>
        <taxon>Cytophagales</taxon>
        <taxon>Hymenobacteraceae</taxon>
        <taxon>Hymenobacter</taxon>
    </lineage>
</organism>
<evidence type="ECO:0000313" key="2">
    <source>
        <dbReference type="Proteomes" id="UP001596513"/>
    </source>
</evidence>
<dbReference type="EMBL" id="JBHTEK010000001">
    <property type="protein sequence ID" value="MFC7668094.1"/>
    <property type="molecule type" value="Genomic_DNA"/>
</dbReference>
<proteinExistence type="predicted"/>
<name>A0ABW2U505_9BACT</name>